<accession>A0AAV7P499</accession>
<proteinExistence type="predicted"/>
<name>A0AAV7P499_PLEWA</name>
<organism evidence="1 2">
    <name type="scientific">Pleurodeles waltl</name>
    <name type="common">Iberian ribbed newt</name>
    <dbReference type="NCBI Taxonomy" id="8319"/>
    <lineage>
        <taxon>Eukaryota</taxon>
        <taxon>Metazoa</taxon>
        <taxon>Chordata</taxon>
        <taxon>Craniata</taxon>
        <taxon>Vertebrata</taxon>
        <taxon>Euteleostomi</taxon>
        <taxon>Amphibia</taxon>
        <taxon>Batrachia</taxon>
        <taxon>Caudata</taxon>
        <taxon>Salamandroidea</taxon>
        <taxon>Salamandridae</taxon>
        <taxon>Pleurodelinae</taxon>
        <taxon>Pleurodeles</taxon>
    </lineage>
</organism>
<comment type="caution">
    <text evidence="1">The sequence shown here is derived from an EMBL/GenBank/DDBJ whole genome shotgun (WGS) entry which is preliminary data.</text>
</comment>
<sequence length="162" mass="18251">MRDAALHNGRTVEQPASLEMPIHNLTQLYTTCLTDQTRRRLEKACLDLRASLPPRRTCPPASIKYRHYEQGKKADKLVVVPMVSANRGPRGCLLMHFQGIADAFADYYRNLYTLEMVTDVPCIHRFLGGVTLPQLNEDEKVLLLGPATKEEIEQVISAAPYS</sequence>
<dbReference type="Proteomes" id="UP001066276">
    <property type="component" value="Chromosome 7"/>
</dbReference>
<gene>
    <name evidence="1" type="ORF">NDU88_001050</name>
</gene>
<dbReference type="EMBL" id="JANPWB010000011">
    <property type="protein sequence ID" value="KAJ1122564.1"/>
    <property type="molecule type" value="Genomic_DNA"/>
</dbReference>
<reference evidence="1" key="1">
    <citation type="journal article" date="2022" name="bioRxiv">
        <title>Sequencing and chromosome-scale assembly of the giantPleurodeles waltlgenome.</title>
        <authorList>
            <person name="Brown T."/>
            <person name="Elewa A."/>
            <person name="Iarovenko S."/>
            <person name="Subramanian E."/>
            <person name="Araus A.J."/>
            <person name="Petzold A."/>
            <person name="Susuki M."/>
            <person name="Suzuki K.-i.T."/>
            <person name="Hayashi T."/>
            <person name="Toyoda A."/>
            <person name="Oliveira C."/>
            <person name="Osipova E."/>
            <person name="Leigh N.D."/>
            <person name="Simon A."/>
            <person name="Yun M.H."/>
        </authorList>
    </citation>
    <scope>NUCLEOTIDE SEQUENCE</scope>
    <source>
        <strain evidence="1">20211129_DDA</strain>
        <tissue evidence="1">Liver</tissue>
    </source>
</reference>
<protein>
    <submittedName>
        <fullName evidence="1">Uncharacterized protein</fullName>
    </submittedName>
</protein>
<dbReference type="AlphaFoldDB" id="A0AAV7P499"/>
<evidence type="ECO:0000313" key="1">
    <source>
        <dbReference type="EMBL" id="KAJ1122564.1"/>
    </source>
</evidence>
<evidence type="ECO:0000313" key="2">
    <source>
        <dbReference type="Proteomes" id="UP001066276"/>
    </source>
</evidence>
<keyword evidence="2" id="KW-1185">Reference proteome</keyword>